<dbReference type="Pfam" id="PF08240">
    <property type="entry name" value="ADH_N"/>
    <property type="match status" value="1"/>
</dbReference>
<dbReference type="InterPro" id="IPR036291">
    <property type="entry name" value="NAD(P)-bd_dom_sf"/>
</dbReference>
<dbReference type="PANTHER" id="PTHR48106">
    <property type="entry name" value="QUINONE OXIDOREDUCTASE PIG3-RELATED"/>
    <property type="match status" value="1"/>
</dbReference>
<evidence type="ECO:0000256" key="1">
    <source>
        <dbReference type="ARBA" id="ARBA00022857"/>
    </source>
</evidence>
<dbReference type="Proteomes" id="UP000323671">
    <property type="component" value="Chromosome"/>
</dbReference>
<dbReference type="AlphaFoldDB" id="A0A5C1E5J0"/>
<dbReference type="InterPro" id="IPR047618">
    <property type="entry name" value="QOR-like"/>
</dbReference>
<organism evidence="4 5">
    <name type="scientific">Oryzomicrobium terrae</name>
    <dbReference type="NCBI Taxonomy" id="1735038"/>
    <lineage>
        <taxon>Bacteria</taxon>
        <taxon>Pseudomonadati</taxon>
        <taxon>Pseudomonadota</taxon>
        <taxon>Betaproteobacteria</taxon>
        <taxon>Rhodocyclales</taxon>
        <taxon>Rhodocyclaceae</taxon>
        <taxon>Oryzomicrobium</taxon>
    </lineage>
</organism>
<dbReference type="Pfam" id="PF00107">
    <property type="entry name" value="ADH_zinc_N"/>
    <property type="match status" value="1"/>
</dbReference>
<evidence type="ECO:0000256" key="2">
    <source>
        <dbReference type="ARBA" id="ARBA00023002"/>
    </source>
</evidence>
<name>A0A5C1E5J0_9RHOO</name>
<dbReference type="InterPro" id="IPR011032">
    <property type="entry name" value="GroES-like_sf"/>
</dbReference>
<keyword evidence="2" id="KW-0560">Oxidoreductase</keyword>
<dbReference type="InterPro" id="IPR013154">
    <property type="entry name" value="ADH-like_N"/>
</dbReference>
<dbReference type="GO" id="GO:0035925">
    <property type="term" value="F:mRNA 3'-UTR AU-rich region binding"/>
    <property type="evidence" value="ECO:0007669"/>
    <property type="project" value="TreeGrafter"/>
</dbReference>
<dbReference type="SUPFAM" id="SSF50129">
    <property type="entry name" value="GroES-like"/>
    <property type="match status" value="1"/>
</dbReference>
<dbReference type="KEGG" id="otr:OTERR_07200"/>
<dbReference type="GO" id="GO:0003960">
    <property type="term" value="F:quinone reductase (NADPH) activity"/>
    <property type="evidence" value="ECO:0007669"/>
    <property type="project" value="InterPro"/>
</dbReference>
<dbReference type="RefSeq" id="WP_149424890.1">
    <property type="nucleotide sequence ID" value="NZ_CP022579.1"/>
</dbReference>
<dbReference type="InterPro" id="IPR020843">
    <property type="entry name" value="ER"/>
</dbReference>
<keyword evidence="5" id="KW-1185">Reference proteome</keyword>
<sequence>MSTLAPSAAVATPHAPLTHATEVRLHRPGDATALQVERRPLPAPGPGEVQIRHRAIGVNFVDIYHRTGLYALPSLPATLGVEGVGEIVALGAGAAEQYGLALGQRVAYAGPPAGSYASARNFPAARAVPLPDGVSDASAAGAMLRGITAHMLFAHVRPLRPGDTVLVHAAAGGLGLVLTQWAKALGATVIGTVGSAAKAELAAAHGLDHAILYKDEDFVAAVKELTDGQGVHYAIDGIGGATLARTLEAVRPYGMAASIGQVAGDIGLVDPALLGPARSIALSRPGVFRFMTDLARYREGAAATLARLAAGLKVEVGGTLPLEQAAEAHRRLEAGETSGSLLLIP</sequence>
<evidence type="ECO:0000259" key="3">
    <source>
        <dbReference type="SMART" id="SM00829"/>
    </source>
</evidence>
<dbReference type="GO" id="GO:0008270">
    <property type="term" value="F:zinc ion binding"/>
    <property type="evidence" value="ECO:0007669"/>
    <property type="project" value="InterPro"/>
</dbReference>
<dbReference type="EMBL" id="CP022579">
    <property type="protein sequence ID" value="QEL64196.1"/>
    <property type="molecule type" value="Genomic_DNA"/>
</dbReference>
<dbReference type="CDD" id="cd05286">
    <property type="entry name" value="QOR2"/>
    <property type="match status" value="1"/>
</dbReference>
<evidence type="ECO:0000313" key="5">
    <source>
        <dbReference type="Proteomes" id="UP000323671"/>
    </source>
</evidence>
<accession>A0A5C1E5J0</accession>
<dbReference type="PROSITE" id="PS01162">
    <property type="entry name" value="QOR_ZETA_CRYSTAL"/>
    <property type="match status" value="1"/>
</dbReference>
<proteinExistence type="predicted"/>
<keyword evidence="1" id="KW-0521">NADP</keyword>
<dbReference type="SUPFAM" id="SSF51735">
    <property type="entry name" value="NAD(P)-binding Rossmann-fold domains"/>
    <property type="match status" value="1"/>
</dbReference>
<reference evidence="4 5" key="1">
    <citation type="submission" date="2017-07" db="EMBL/GenBank/DDBJ databases">
        <title>Complete genome sequence of Oryzomicrobium terrae TPP412.</title>
        <authorList>
            <person name="Chiu L.-W."/>
            <person name="Lo K.-J."/>
            <person name="Tsai Y.-M."/>
            <person name="Lin S.-S."/>
            <person name="Kuo C.-H."/>
            <person name="Liu C.-T."/>
        </authorList>
    </citation>
    <scope>NUCLEOTIDE SEQUENCE [LARGE SCALE GENOMIC DNA]</scope>
    <source>
        <strain evidence="4 5">TPP412</strain>
    </source>
</reference>
<protein>
    <submittedName>
        <fullName evidence="4">NADPH-quinone reductase</fullName>
    </submittedName>
</protein>
<dbReference type="PANTHER" id="PTHR48106:SF13">
    <property type="entry name" value="QUINONE OXIDOREDUCTASE-RELATED"/>
    <property type="match status" value="1"/>
</dbReference>
<dbReference type="GO" id="GO:0005829">
    <property type="term" value="C:cytosol"/>
    <property type="evidence" value="ECO:0007669"/>
    <property type="project" value="TreeGrafter"/>
</dbReference>
<dbReference type="InterPro" id="IPR002364">
    <property type="entry name" value="Quin_OxRdtase/zeta-crystal_CS"/>
</dbReference>
<evidence type="ECO:0000313" key="4">
    <source>
        <dbReference type="EMBL" id="QEL64196.1"/>
    </source>
</evidence>
<dbReference type="SMART" id="SM00829">
    <property type="entry name" value="PKS_ER"/>
    <property type="match status" value="1"/>
</dbReference>
<feature type="domain" description="Enoyl reductase (ER)" evidence="3">
    <location>
        <begin position="29"/>
        <end position="343"/>
    </location>
</feature>
<gene>
    <name evidence="4" type="primary">qor</name>
    <name evidence="4" type="ORF">OTERR_07200</name>
</gene>
<dbReference type="Gene3D" id="3.90.180.10">
    <property type="entry name" value="Medium-chain alcohol dehydrogenases, catalytic domain"/>
    <property type="match status" value="1"/>
</dbReference>
<dbReference type="Gene3D" id="3.40.50.720">
    <property type="entry name" value="NAD(P)-binding Rossmann-like Domain"/>
    <property type="match status" value="1"/>
</dbReference>
<dbReference type="InterPro" id="IPR013149">
    <property type="entry name" value="ADH-like_C"/>
</dbReference>
<dbReference type="GO" id="GO:0070402">
    <property type="term" value="F:NADPH binding"/>
    <property type="evidence" value="ECO:0007669"/>
    <property type="project" value="TreeGrafter"/>
</dbReference>